<feature type="transmembrane region" description="Helical" evidence="1">
    <location>
        <begin position="104"/>
        <end position="129"/>
    </location>
</feature>
<dbReference type="InterPro" id="IPR025338">
    <property type="entry name" value="DUF4244"/>
</dbReference>
<keyword evidence="3" id="KW-1185">Reference proteome</keyword>
<dbReference type="Proteomes" id="UP000676885">
    <property type="component" value="Chromosome"/>
</dbReference>
<proteinExistence type="predicted"/>
<organism evidence="2 3">
    <name type="scientific">Arthrobacter jiangjiafuii</name>
    <dbReference type="NCBI Taxonomy" id="2817475"/>
    <lineage>
        <taxon>Bacteria</taxon>
        <taxon>Bacillati</taxon>
        <taxon>Actinomycetota</taxon>
        <taxon>Actinomycetes</taxon>
        <taxon>Micrococcales</taxon>
        <taxon>Micrococcaceae</taxon>
        <taxon>Arthrobacter</taxon>
    </lineage>
</organism>
<keyword evidence="1" id="KW-0812">Transmembrane</keyword>
<dbReference type="Pfam" id="PF14029">
    <property type="entry name" value="DUF4244"/>
    <property type="match status" value="1"/>
</dbReference>
<keyword evidence="1" id="KW-0472">Membrane</keyword>
<dbReference type="AlphaFoldDB" id="A0A975M4G2"/>
<evidence type="ECO:0000313" key="2">
    <source>
        <dbReference type="EMBL" id="QWC09717.1"/>
    </source>
</evidence>
<evidence type="ECO:0000256" key="1">
    <source>
        <dbReference type="SAM" id="Phobius"/>
    </source>
</evidence>
<sequence length="149" mass="15301">MSVLSKSVKTAQCGRSFTGVPEYGVNRRREGTATCQCGGSALPASVLPAAAKGSQRLQIVRALTPAPRSAPAPEGVTVLYPAAGEPQRLGRAGQRRARILDREAGMATAEYAIATLAAVAFAALLVAVLGSGEVRSLLMGLIRNALTLG</sequence>
<keyword evidence="1" id="KW-1133">Transmembrane helix</keyword>
<accession>A0A975M4G2</accession>
<dbReference type="KEGG" id="ajg:KKR91_14795"/>
<gene>
    <name evidence="2" type="ORF">KKR91_14795</name>
</gene>
<protein>
    <submittedName>
        <fullName evidence="2">DUF4244 domain-containing protein</fullName>
    </submittedName>
</protein>
<evidence type="ECO:0000313" key="3">
    <source>
        <dbReference type="Proteomes" id="UP000676885"/>
    </source>
</evidence>
<reference evidence="2 3" key="1">
    <citation type="submission" date="2021-05" db="EMBL/GenBank/DDBJ databases">
        <title>Novel species in genus Arthrobacter.</title>
        <authorList>
            <person name="Zhang G."/>
        </authorList>
    </citation>
    <scope>NUCLEOTIDE SEQUENCE [LARGE SCALE GENOMIC DNA]</scope>
    <source>
        <strain evidence="3">zg-ZUI227</strain>
    </source>
</reference>
<name>A0A975M4G2_9MICC</name>
<dbReference type="EMBL" id="CP076022">
    <property type="protein sequence ID" value="QWC09717.1"/>
    <property type="molecule type" value="Genomic_DNA"/>
</dbReference>